<evidence type="ECO:0000313" key="1">
    <source>
        <dbReference type="EMBL" id="WVY97861.1"/>
    </source>
</evidence>
<dbReference type="EMBL" id="CP144692">
    <property type="protein sequence ID" value="WVY97861.1"/>
    <property type="molecule type" value="Genomic_DNA"/>
</dbReference>
<dbReference type="Proteomes" id="UP001374535">
    <property type="component" value="Chromosome 9"/>
</dbReference>
<accession>A0AAQ3MVE5</accession>
<reference evidence="1 2" key="1">
    <citation type="journal article" date="2023" name="Life. Sci Alliance">
        <title>Evolutionary insights into 3D genome organization and epigenetic landscape of Vigna mungo.</title>
        <authorList>
            <person name="Junaid A."/>
            <person name="Singh B."/>
            <person name="Bhatia S."/>
        </authorList>
    </citation>
    <scope>NUCLEOTIDE SEQUENCE [LARGE SCALE GENOMIC DNA]</scope>
    <source>
        <strain evidence="1">Urdbean</strain>
    </source>
</reference>
<dbReference type="AlphaFoldDB" id="A0AAQ3MVE5"/>
<gene>
    <name evidence="1" type="ORF">V8G54_030012</name>
</gene>
<organism evidence="1 2">
    <name type="scientific">Vigna mungo</name>
    <name type="common">Black gram</name>
    <name type="synonym">Phaseolus mungo</name>
    <dbReference type="NCBI Taxonomy" id="3915"/>
    <lineage>
        <taxon>Eukaryota</taxon>
        <taxon>Viridiplantae</taxon>
        <taxon>Streptophyta</taxon>
        <taxon>Embryophyta</taxon>
        <taxon>Tracheophyta</taxon>
        <taxon>Spermatophyta</taxon>
        <taxon>Magnoliopsida</taxon>
        <taxon>eudicotyledons</taxon>
        <taxon>Gunneridae</taxon>
        <taxon>Pentapetalae</taxon>
        <taxon>rosids</taxon>
        <taxon>fabids</taxon>
        <taxon>Fabales</taxon>
        <taxon>Fabaceae</taxon>
        <taxon>Papilionoideae</taxon>
        <taxon>50 kb inversion clade</taxon>
        <taxon>NPAAA clade</taxon>
        <taxon>indigoferoid/millettioid clade</taxon>
        <taxon>Phaseoleae</taxon>
        <taxon>Vigna</taxon>
    </lineage>
</organism>
<proteinExistence type="predicted"/>
<name>A0AAQ3MVE5_VIGMU</name>
<sequence length="115" mass="13280">MAAVLRLAEDFGHCLTFYIHLERWKTGLHVLYRSLAPLLVLLAYHQKMGRCSSKTPAKRACFGHNNLHKLVEILSHSTMELRFQMTTVQQNCEQFLRVLSGKQSATPFFRLQTMS</sequence>
<evidence type="ECO:0000313" key="2">
    <source>
        <dbReference type="Proteomes" id="UP001374535"/>
    </source>
</evidence>
<protein>
    <submittedName>
        <fullName evidence="1">Uncharacterized protein</fullName>
    </submittedName>
</protein>
<keyword evidence="2" id="KW-1185">Reference proteome</keyword>